<feature type="region of interest" description="Disordered" evidence="8">
    <location>
        <begin position="1"/>
        <end position="77"/>
    </location>
</feature>
<feature type="compositionally biased region" description="Acidic residues" evidence="8">
    <location>
        <begin position="299"/>
        <end position="308"/>
    </location>
</feature>
<evidence type="ECO:0000256" key="1">
    <source>
        <dbReference type="ARBA" id="ARBA00008842"/>
    </source>
</evidence>
<accession>A0A1D1VB31</accession>
<dbReference type="InterPro" id="IPR037239">
    <property type="entry name" value="OSBP_sf"/>
</dbReference>
<evidence type="ECO:0000256" key="4">
    <source>
        <dbReference type="ARBA" id="ARBA00023121"/>
    </source>
</evidence>
<dbReference type="OrthoDB" id="10053431at2759"/>
<dbReference type="Pfam" id="PF01237">
    <property type="entry name" value="Oxysterol_BP"/>
    <property type="match status" value="1"/>
</dbReference>
<evidence type="ECO:0000256" key="7">
    <source>
        <dbReference type="SAM" id="Coils"/>
    </source>
</evidence>
<organism evidence="11 12">
    <name type="scientific">Ramazzottius varieornatus</name>
    <name type="common">Water bear</name>
    <name type="synonym">Tardigrade</name>
    <dbReference type="NCBI Taxonomy" id="947166"/>
    <lineage>
        <taxon>Eukaryota</taxon>
        <taxon>Metazoa</taxon>
        <taxon>Ecdysozoa</taxon>
        <taxon>Tardigrada</taxon>
        <taxon>Eutardigrada</taxon>
        <taxon>Parachela</taxon>
        <taxon>Hypsibioidea</taxon>
        <taxon>Ramazzottiidae</taxon>
        <taxon>Ramazzottius</taxon>
    </lineage>
</organism>
<dbReference type="Proteomes" id="UP000186922">
    <property type="component" value="Unassembled WGS sequence"/>
</dbReference>
<reference evidence="11 12" key="1">
    <citation type="journal article" date="2016" name="Nat. Commun.">
        <title>Extremotolerant tardigrade genome and improved radiotolerance of human cultured cells by tardigrade-unique protein.</title>
        <authorList>
            <person name="Hashimoto T."/>
            <person name="Horikawa D.D."/>
            <person name="Saito Y."/>
            <person name="Kuwahara H."/>
            <person name="Kozuka-Hata H."/>
            <person name="Shin-I T."/>
            <person name="Minakuchi Y."/>
            <person name="Ohishi K."/>
            <person name="Motoyama A."/>
            <person name="Aizu T."/>
            <person name="Enomoto A."/>
            <person name="Kondo K."/>
            <person name="Tanaka S."/>
            <person name="Hara Y."/>
            <person name="Koshikawa S."/>
            <person name="Sagara H."/>
            <person name="Miura T."/>
            <person name="Yokobori S."/>
            <person name="Miyagawa K."/>
            <person name="Suzuki Y."/>
            <person name="Kubo T."/>
            <person name="Oyama M."/>
            <person name="Kohara Y."/>
            <person name="Fujiyama A."/>
            <person name="Arakawa K."/>
            <person name="Katayama T."/>
            <person name="Toyoda A."/>
            <person name="Kunieda T."/>
        </authorList>
    </citation>
    <scope>NUCLEOTIDE SEQUENCE [LARGE SCALE GENOMIC DNA]</scope>
    <source>
        <strain evidence="11 12">YOKOZUNA-1</strain>
    </source>
</reference>
<dbReference type="GO" id="GO:0015485">
    <property type="term" value="F:cholesterol binding"/>
    <property type="evidence" value="ECO:0007669"/>
    <property type="project" value="TreeGrafter"/>
</dbReference>
<keyword evidence="7" id="KW-0175">Coiled coil</keyword>
<feature type="domain" description="PH" evidence="10">
    <location>
        <begin position="109"/>
        <end position="233"/>
    </location>
</feature>
<dbReference type="Gene3D" id="2.40.160.120">
    <property type="match status" value="1"/>
</dbReference>
<evidence type="ECO:0000256" key="2">
    <source>
        <dbReference type="ARBA" id="ARBA00022448"/>
    </source>
</evidence>
<keyword evidence="9" id="KW-0812">Transmembrane</keyword>
<feature type="compositionally biased region" description="Polar residues" evidence="8">
    <location>
        <begin position="11"/>
        <end position="31"/>
    </location>
</feature>
<dbReference type="EMBL" id="BDGG01000004">
    <property type="protein sequence ID" value="GAU98120.1"/>
    <property type="molecule type" value="Genomic_DNA"/>
</dbReference>
<dbReference type="InterPro" id="IPR011993">
    <property type="entry name" value="PH-like_dom_sf"/>
</dbReference>
<keyword evidence="2 6" id="KW-0813">Transport</keyword>
<keyword evidence="4" id="KW-0446">Lipid-binding</keyword>
<dbReference type="PROSITE" id="PS01013">
    <property type="entry name" value="OSBP"/>
    <property type="match status" value="1"/>
</dbReference>
<proteinExistence type="inferred from homology"/>
<dbReference type="Pfam" id="PF00169">
    <property type="entry name" value="PH"/>
    <property type="match status" value="1"/>
</dbReference>
<dbReference type="PANTHER" id="PTHR10972:SF102">
    <property type="entry name" value="OXYSTEROL-BINDING PROTEIN"/>
    <property type="match status" value="1"/>
</dbReference>
<dbReference type="PANTHER" id="PTHR10972">
    <property type="entry name" value="OXYSTEROL-BINDING PROTEIN-RELATED"/>
    <property type="match status" value="1"/>
</dbReference>
<dbReference type="GO" id="GO:0006869">
    <property type="term" value="P:lipid transport"/>
    <property type="evidence" value="ECO:0007669"/>
    <property type="project" value="UniProtKB-KW"/>
</dbReference>
<dbReference type="SUPFAM" id="SSF50729">
    <property type="entry name" value="PH domain-like"/>
    <property type="match status" value="1"/>
</dbReference>
<evidence type="ECO:0000259" key="10">
    <source>
        <dbReference type="PROSITE" id="PS50003"/>
    </source>
</evidence>
<dbReference type="SUPFAM" id="SSF144000">
    <property type="entry name" value="Oxysterol-binding protein-like"/>
    <property type="match status" value="1"/>
</dbReference>
<evidence type="ECO:0000256" key="5">
    <source>
        <dbReference type="RuleBase" id="RU003844"/>
    </source>
</evidence>
<dbReference type="AlphaFoldDB" id="A0A1D1VB31"/>
<dbReference type="Gene3D" id="3.30.70.3490">
    <property type="match status" value="1"/>
</dbReference>
<dbReference type="SMART" id="SM00233">
    <property type="entry name" value="PH"/>
    <property type="match status" value="1"/>
</dbReference>
<evidence type="ECO:0000256" key="3">
    <source>
        <dbReference type="ARBA" id="ARBA00023055"/>
    </source>
</evidence>
<evidence type="ECO:0000256" key="8">
    <source>
        <dbReference type="SAM" id="MobiDB-lite"/>
    </source>
</evidence>
<dbReference type="GO" id="GO:0016020">
    <property type="term" value="C:membrane"/>
    <property type="evidence" value="ECO:0007669"/>
    <property type="project" value="TreeGrafter"/>
</dbReference>
<evidence type="ECO:0000313" key="11">
    <source>
        <dbReference type="EMBL" id="GAU98120.1"/>
    </source>
</evidence>
<gene>
    <name evidence="11" type="primary">RvY_09304</name>
    <name evidence="11" type="synonym">RvY_09304.1</name>
    <name evidence="11" type="ORF">RvY_09304-1</name>
</gene>
<dbReference type="FunFam" id="1.10.287.2720:FF:000002">
    <property type="entry name" value="Oxysterol-binding protein"/>
    <property type="match status" value="1"/>
</dbReference>
<protein>
    <recommendedName>
        <fullName evidence="6">Oxysterol-binding protein</fullName>
    </recommendedName>
</protein>
<comment type="caution">
    <text evidence="11">The sequence shown here is derived from an EMBL/GenBank/DDBJ whole genome shotgun (WGS) entry which is preliminary data.</text>
</comment>
<dbReference type="Gene3D" id="2.30.29.30">
    <property type="entry name" value="Pleckstrin-homology domain (PH domain)/Phosphotyrosine-binding domain (PTB)"/>
    <property type="match status" value="1"/>
</dbReference>
<feature type="coiled-coil region" evidence="7">
    <location>
        <begin position="79"/>
        <end position="106"/>
    </location>
</feature>
<keyword evidence="3 6" id="KW-0445">Lipid transport</keyword>
<evidence type="ECO:0000256" key="9">
    <source>
        <dbReference type="SAM" id="Phobius"/>
    </source>
</evidence>
<dbReference type="Gene3D" id="1.10.287.2720">
    <property type="match status" value="1"/>
</dbReference>
<feature type="transmembrane region" description="Helical" evidence="9">
    <location>
        <begin position="843"/>
        <end position="862"/>
    </location>
</feature>
<name>A0A1D1VB31_RAMVA</name>
<dbReference type="GO" id="GO:0032541">
    <property type="term" value="C:cortical endoplasmic reticulum"/>
    <property type="evidence" value="ECO:0007669"/>
    <property type="project" value="TreeGrafter"/>
</dbReference>
<sequence length="863" mass="98443">MATAKFRGWSPLQNGHSSSSPRSDNVQQFASSPEIEYRPPYTLYGTTSTSDMAVEPGALRQDKEGESSVADHVSPLTRKPTYKEQKRKYKVEKKRLTDEIVQCLAESTFLIESGWLKARTTIKTWTKVWCDLKPGGMILYRNEARPGEANVWIGTILLNVCRVIMRPSKKEGFCFKIYHPLEQSIWANKGPHGEILKGLYETIVPLPENHVILRAANDARGREWLSCIELVVKHSPDFFTQPANSRALIRKSTSSDDNGKPLLKRMQSEPVGRRNDDTLPTESPRNSVFVEDSHWNESDSPEEDENEFCSEKEDGERLVVPVTEEEIKETLYTVHKEEELGQHNKGLEERIPEEEKSLFWHLLSQVRPGMDLSKVTLPTFILDPRSLLDKLSDYYYHADLIARASQCEQPFDRMKGLVVWYLSGFYKKPKGVKKPYNPILGEVFRCVWEHPGETPSRTFYVAEQVSHHPPVTAFYVSNRNQGFTISGGILTRSKYKGNSILAILEGTGRLKLLNRGEEYFITMPHVICKGMLFGKLSMDMGGKVTISCPTTGYTCELNFSVWLTRTVNPLEGKIKLGDEVMATLQGSWDGEIYLTDAKTKHTELCWKPIPNARLPRYTVPVDSQEDFESEKLWSGVTAALSEENQVDATREKTLLEDNQREAARQRAQKNETWTPRLFTQDAAGEWIYKHADTRPWDPQLDLHQYEKDFVIQTKLRHQGPSLVQVPCPVVDTGFKSSEKGSSFESTGKTVQRRKKSRQYNEVVDSDTSDEISRQRIIEESPNLSSLPVAATNDLIWTTVQTMQTQQALMLTELRAMQKTLLTISTFIKALPKDDPFSSKRNGFWLWFTILLATLLSIYICVFQ</sequence>
<dbReference type="STRING" id="947166.A0A1D1VB31"/>
<dbReference type="InterPro" id="IPR000648">
    <property type="entry name" value="Oxysterol-bd"/>
</dbReference>
<feature type="region of interest" description="Disordered" evidence="8">
    <location>
        <begin position="249"/>
        <end position="314"/>
    </location>
</feature>
<dbReference type="PROSITE" id="PS50003">
    <property type="entry name" value="PH_DOMAIN"/>
    <property type="match status" value="1"/>
</dbReference>
<keyword evidence="9" id="KW-0472">Membrane</keyword>
<comment type="similarity">
    <text evidence="1 5">Belongs to the OSBP family.</text>
</comment>
<dbReference type="InterPro" id="IPR001849">
    <property type="entry name" value="PH_domain"/>
</dbReference>
<evidence type="ECO:0000256" key="6">
    <source>
        <dbReference type="RuleBase" id="RU003845"/>
    </source>
</evidence>
<feature type="region of interest" description="Disordered" evidence="8">
    <location>
        <begin position="736"/>
        <end position="759"/>
    </location>
</feature>
<keyword evidence="9" id="KW-1133">Transmembrane helix</keyword>
<dbReference type="InterPro" id="IPR018494">
    <property type="entry name" value="Oxysterol-bd_CS"/>
</dbReference>
<feature type="compositionally biased region" description="Low complexity" evidence="8">
    <location>
        <begin position="736"/>
        <end position="748"/>
    </location>
</feature>
<keyword evidence="12" id="KW-1185">Reference proteome</keyword>
<dbReference type="GO" id="GO:0005829">
    <property type="term" value="C:cytosol"/>
    <property type="evidence" value="ECO:0007669"/>
    <property type="project" value="TreeGrafter"/>
</dbReference>
<evidence type="ECO:0000313" key="12">
    <source>
        <dbReference type="Proteomes" id="UP000186922"/>
    </source>
</evidence>